<dbReference type="SUPFAM" id="SSF82657">
    <property type="entry name" value="BolA-like"/>
    <property type="match status" value="1"/>
</dbReference>
<evidence type="ECO:0000256" key="1">
    <source>
        <dbReference type="RuleBase" id="RU003860"/>
    </source>
</evidence>
<dbReference type="PANTHER" id="PTHR46230">
    <property type="match status" value="1"/>
</dbReference>
<dbReference type="Pfam" id="PF01722">
    <property type="entry name" value="BolA"/>
    <property type="match status" value="1"/>
</dbReference>
<reference evidence="3 4" key="1">
    <citation type="submission" date="2016-10" db="EMBL/GenBank/DDBJ databases">
        <authorList>
            <person name="de Groot N.N."/>
        </authorList>
    </citation>
    <scope>NUCLEOTIDE SEQUENCE [LARGE SCALE GENOMIC DNA]</scope>
    <source>
        <strain evidence="3 4">CGMCC 1.11030</strain>
    </source>
</reference>
<accession>A0A1I3GZM6</accession>
<name>A0A1I3GZM6_9RHOB</name>
<evidence type="ECO:0000313" key="3">
    <source>
        <dbReference type="EMBL" id="SFI28913.1"/>
    </source>
</evidence>
<dbReference type="AlphaFoldDB" id="A0A1I3GZM6"/>
<evidence type="ECO:0000313" key="4">
    <source>
        <dbReference type="Proteomes" id="UP000199377"/>
    </source>
</evidence>
<evidence type="ECO:0000256" key="2">
    <source>
        <dbReference type="SAM" id="MobiDB-lite"/>
    </source>
</evidence>
<feature type="region of interest" description="Disordered" evidence="2">
    <location>
        <begin position="1"/>
        <end position="20"/>
    </location>
</feature>
<dbReference type="RefSeq" id="WP_425426165.1">
    <property type="nucleotide sequence ID" value="NZ_FOQH01000005.1"/>
</dbReference>
<dbReference type="STRING" id="1114924.SAMN05216258_105428"/>
<dbReference type="PIRSF" id="PIRSF003113">
    <property type="entry name" value="BolA"/>
    <property type="match status" value="1"/>
</dbReference>
<dbReference type="EMBL" id="FOQH01000005">
    <property type="protein sequence ID" value="SFI28913.1"/>
    <property type="molecule type" value="Genomic_DNA"/>
</dbReference>
<organism evidence="3 4">
    <name type="scientific">Albimonas pacifica</name>
    <dbReference type="NCBI Taxonomy" id="1114924"/>
    <lineage>
        <taxon>Bacteria</taxon>
        <taxon>Pseudomonadati</taxon>
        <taxon>Pseudomonadota</taxon>
        <taxon>Alphaproteobacteria</taxon>
        <taxon>Rhodobacterales</taxon>
        <taxon>Paracoccaceae</taxon>
        <taxon>Albimonas</taxon>
    </lineage>
</organism>
<feature type="compositionally biased region" description="Low complexity" evidence="2">
    <location>
        <begin position="1"/>
        <end position="12"/>
    </location>
</feature>
<gene>
    <name evidence="3" type="ORF">SAMN05216258_105428</name>
</gene>
<comment type="similarity">
    <text evidence="1">Belongs to the BolA/IbaG family.</text>
</comment>
<keyword evidence="4" id="KW-1185">Reference proteome</keyword>
<dbReference type="Proteomes" id="UP000199377">
    <property type="component" value="Unassembled WGS sequence"/>
</dbReference>
<dbReference type="PANTHER" id="PTHR46230:SF7">
    <property type="entry name" value="BOLA-LIKE PROTEIN 1"/>
    <property type="match status" value="1"/>
</dbReference>
<sequence>MRGNDAGEQAEGGAEGPWARRMREKLVAEFNPSELAIVDESEGHRGHGGYREGGETHFRVHVRSAAFDGKSRVQRQRMVMSLLKPEMEARVHALSLSLAGEAGP</sequence>
<dbReference type="Gene3D" id="3.30.300.90">
    <property type="entry name" value="BolA-like"/>
    <property type="match status" value="1"/>
</dbReference>
<protein>
    <submittedName>
        <fullName evidence="3">BolA protein</fullName>
    </submittedName>
</protein>
<proteinExistence type="inferred from homology"/>
<dbReference type="GO" id="GO:0016226">
    <property type="term" value="P:iron-sulfur cluster assembly"/>
    <property type="evidence" value="ECO:0007669"/>
    <property type="project" value="TreeGrafter"/>
</dbReference>
<dbReference type="InterPro" id="IPR036065">
    <property type="entry name" value="BolA-like_sf"/>
</dbReference>
<dbReference type="InterPro" id="IPR002634">
    <property type="entry name" value="BolA"/>
</dbReference>